<keyword evidence="1" id="KW-1133">Transmembrane helix</keyword>
<feature type="transmembrane region" description="Helical" evidence="1">
    <location>
        <begin position="20"/>
        <end position="41"/>
    </location>
</feature>
<gene>
    <name evidence="2" type="ORF">EGN73_02780</name>
</gene>
<protein>
    <submittedName>
        <fullName evidence="2">Uncharacterized protein</fullName>
    </submittedName>
</protein>
<name>A0A951IVE6_9BACT</name>
<dbReference type="Proteomes" id="UP000727490">
    <property type="component" value="Unassembled WGS sequence"/>
</dbReference>
<accession>A0A951IVE6</accession>
<keyword evidence="1" id="KW-0812">Transmembrane</keyword>
<keyword evidence="3" id="KW-1185">Reference proteome</keyword>
<evidence type="ECO:0000313" key="3">
    <source>
        <dbReference type="Proteomes" id="UP000727490"/>
    </source>
</evidence>
<reference evidence="2 3" key="1">
    <citation type="journal article" date="2020" name="Syst. Appl. Microbiol.">
        <title>Arthrospiribacter ruber gen. nov., sp. nov., a novel bacterium isolated from Arthrospira cultures.</title>
        <authorList>
            <person name="Waleron M."/>
            <person name="Misztak A."/>
            <person name="Waleron M.M."/>
            <person name="Furmaniak M."/>
            <person name="Mrozik A."/>
            <person name="Waleron K."/>
        </authorList>
    </citation>
    <scope>NUCLEOTIDE SEQUENCE [LARGE SCALE GENOMIC DNA]</scope>
    <source>
        <strain evidence="2 3">DPMB0001</strain>
    </source>
</reference>
<keyword evidence="1" id="KW-0472">Membrane</keyword>
<evidence type="ECO:0000256" key="1">
    <source>
        <dbReference type="SAM" id="Phobius"/>
    </source>
</evidence>
<dbReference type="EMBL" id="RPHB01000001">
    <property type="protein sequence ID" value="MBW3466742.1"/>
    <property type="molecule type" value="Genomic_DNA"/>
</dbReference>
<organism evidence="2 3">
    <name type="scientific">Arthrospiribacter ruber</name>
    <dbReference type="NCBI Taxonomy" id="2487934"/>
    <lineage>
        <taxon>Bacteria</taxon>
        <taxon>Pseudomonadati</taxon>
        <taxon>Bacteroidota</taxon>
        <taxon>Cytophagia</taxon>
        <taxon>Cytophagales</taxon>
        <taxon>Cyclobacteriaceae</taxon>
        <taxon>Arthrospiribacter</taxon>
    </lineage>
</organism>
<comment type="caution">
    <text evidence="2">The sequence shown here is derived from an EMBL/GenBank/DDBJ whole genome shotgun (WGS) entry which is preliminary data.</text>
</comment>
<dbReference type="AlphaFoldDB" id="A0A951IVE6"/>
<dbReference type="RefSeq" id="WP_219286872.1">
    <property type="nucleotide sequence ID" value="NZ_RPHB01000001.1"/>
</dbReference>
<proteinExistence type="predicted"/>
<sequence>MSKENKKGIPQETLLLIKSVTVFVLIFGIVPLTSFLIWYFMPSAPLQVTVLDKTVPHSSAQEHQGIHWTLNHLKYVKHDGSAYDVEKDYFGFFPGPTKEESRVRDFSTLNEGERNDLIKKSSIVYFADTYGVYENDFEDKELSDFRSQKIYGGMDEGDLEVMKAALESEKYVIAEFNTMASPTPLDIRLQMEELVGVKWTGWITRYFDELDTLINDELPRWMIDSYVKQHAGQWEFTGSGMVFLHERGRIEILEDGLDIGKGVPSIMSDIKNQKRYGIPEIVKYPYWIDVVLVSREFEVISYYDIAPTESGINKLRDMGLPRFFPAAVSKNIGDNGRFYYFSGDFADMKLSSTSHRFYALARLYRLFLHAEDYSQPSSFFWNYYYPLFKTILSDANKQVKKTGE</sequence>
<evidence type="ECO:0000313" key="2">
    <source>
        <dbReference type="EMBL" id="MBW3466742.1"/>
    </source>
</evidence>